<sequence length="490" mass="51751">MRSSILFALLPSIALAAPYPQDIDLDAVEAAPDPVIVTPAVDVVAQTATAAPIAQQTESAAAAIATAPAATSNSASKRDLLEARDGTCAKQAKGSGPVINPDTVDAFTANTDLTNAAQNAATPDGYSRAFVNLQGATAGSNYLMLYTLKSYDTLTCQSKCDQDDRCIAFNVYAERDPTLNPDAQNCPNPASTVNYRCTTFGVPISPEGATNTGGSLASFQIAITGSNGYNKNAAPAAIKRFSGPVGFGGAINAPLDAQGHDTYVGFKYYPFSQTQGYTPATCASACNAQTAYNRAHPAKDGSYKSCNFFNSYVLSKNGVAQGLYCSMYTQTWDASHGTNYGQYRGSDRYTVSESYGYSTTCNQVPSQGTYFYLIDNNGNYLGQHYADENFYYSTSPSNYQYHLNADGTLTSTSSDHLCPNPGQDIYGVAFVQQCGTSSTCTIGNDLTLTCVDSNGVPFDFGEYDGNVFSNQGGIIAPFTPITISVSPIGC</sequence>
<protein>
    <recommendedName>
        <fullName evidence="4">Apple domain-containing protein</fullName>
    </recommendedName>
</protein>
<evidence type="ECO:0000256" key="1">
    <source>
        <dbReference type="SAM" id="SignalP"/>
    </source>
</evidence>
<evidence type="ECO:0000313" key="2">
    <source>
        <dbReference type="EMBL" id="KAK5999469.1"/>
    </source>
</evidence>
<dbReference type="PANTHER" id="PTHR36578:SF1">
    <property type="entry name" value="APPLE DOMAIN-CONTAINING PROTEIN"/>
    <property type="match status" value="1"/>
</dbReference>
<reference evidence="2 3" key="1">
    <citation type="submission" date="2023-11" db="EMBL/GenBank/DDBJ databases">
        <title>Draft genome sequence and annotation of the polyextremotolerant black yeast-like fungus Aureobasidium pullulans NRRL 62042.</title>
        <authorList>
            <person name="Dielentheis-Frenken M.R.E."/>
            <person name="Wibberg D."/>
            <person name="Blank L.M."/>
            <person name="Tiso T."/>
        </authorList>
    </citation>
    <scope>NUCLEOTIDE SEQUENCE [LARGE SCALE GENOMIC DNA]</scope>
    <source>
        <strain evidence="2 3">NRRL 62042</strain>
    </source>
</reference>
<keyword evidence="3" id="KW-1185">Reference proteome</keyword>
<feature type="chain" id="PRO_5047521317" description="Apple domain-containing protein" evidence="1">
    <location>
        <begin position="17"/>
        <end position="490"/>
    </location>
</feature>
<accession>A0ABR0T5I1</accession>
<keyword evidence="1" id="KW-0732">Signal</keyword>
<feature type="signal peptide" evidence="1">
    <location>
        <begin position="1"/>
        <end position="16"/>
    </location>
</feature>
<evidence type="ECO:0000313" key="3">
    <source>
        <dbReference type="Proteomes" id="UP001341245"/>
    </source>
</evidence>
<proteinExistence type="predicted"/>
<gene>
    <name evidence="2" type="ORF">QM012_005470</name>
</gene>
<organism evidence="2 3">
    <name type="scientific">Aureobasidium pullulans</name>
    <name type="common">Black yeast</name>
    <name type="synonym">Pullularia pullulans</name>
    <dbReference type="NCBI Taxonomy" id="5580"/>
    <lineage>
        <taxon>Eukaryota</taxon>
        <taxon>Fungi</taxon>
        <taxon>Dikarya</taxon>
        <taxon>Ascomycota</taxon>
        <taxon>Pezizomycotina</taxon>
        <taxon>Dothideomycetes</taxon>
        <taxon>Dothideomycetidae</taxon>
        <taxon>Dothideales</taxon>
        <taxon>Saccotheciaceae</taxon>
        <taxon>Aureobasidium</taxon>
    </lineage>
</organism>
<name>A0ABR0T5I1_AURPU</name>
<comment type="caution">
    <text evidence="2">The sequence shown here is derived from an EMBL/GenBank/DDBJ whole genome shotgun (WGS) entry which is preliminary data.</text>
</comment>
<dbReference type="Proteomes" id="UP001341245">
    <property type="component" value="Unassembled WGS sequence"/>
</dbReference>
<evidence type="ECO:0008006" key="4">
    <source>
        <dbReference type="Google" id="ProtNLM"/>
    </source>
</evidence>
<dbReference type="EMBL" id="JASGXD010000024">
    <property type="protein sequence ID" value="KAK5999469.1"/>
    <property type="molecule type" value="Genomic_DNA"/>
</dbReference>
<dbReference type="PANTHER" id="PTHR36578">
    <property type="entry name" value="CHROMOSOME 15, WHOLE GENOME SHOTGUN SEQUENCE"/>
    <property type="match status" value="1"/>
</dbReference>